<keyword evidence="2" id="KW-0969">Cilium</keyword>
<protein>
    <submittedName>
        <fullName evidence="2">Flagellar motor switch protein FliN</fullName>
    </submittedName>
</protein>
<keyword evidence="2" id="KW-0282">Flagellum</keyword>
<keyword evidence="1" id="KW-0812">Transmembrane</keyword>
<evidence type="ECO:0000256" key="1">
    <source>
        <dbReference type="SAM" id="Phobius"/>
    </source>
</evidence>
<comment type="caution">
    <text evidence="2">The sequence shown here is derived from an EMBL/GenBank/DDBJ whole genome shotgun (WGS) entry which is preliminary data.</text>
</comment>
<sequence>MSYMTTLLQVVLLFGALGYGAYYMMKKTRKHQFYKQGENGFIQVKDGMYVNHQTSAFLFEVDGKQVFTIVGNNGIHSIQLSGNQFHKVLEDAMKEEQIQQKKVEDPS</sequence>
<evidence type="ECO:0000313" key="2">
    <source>
        <dbReference type="EMBL" id="MEI4830604.1"/>
    </source>
</evidence>
<gene>
    <name evidence="2" type="ORF">WAX78_14195</name>
</gene>
<evidence type="ECO:0000313" key="3">
    <source>
        <dbReference type="Proteomes" id="UP001367922"/>
    </source>
</evidence>
<proteinExistence type="predicted"/>
<name>A0ABU8FX82_9BACI</name>
<reference evidence="2 3" key="1">
    <citation type="submission" date="2024-01" db="EMBL/GenBank/DDBJ databases">
        <title>Seven novel Bacillus-like species.</title>
        <authorList>
            <person name="Liu G."/>
        </authorList>
    </citation>
    <scope>NUCLEOTIDE SEQUENCE [LARGE SCALE GENOMIC DNA]</scope>
    <source>
        <strain evidence="2 3">FJAT-53711</strain>
    </source>
</reference>
<keyword evidence="2" id="KW-0966">Cell projection</keyword>
<keyword evidence="3" id="KW-1185">Reference proteome</keyword>
<keyword evidence="1" id="KW-0472">Membrane</keyword>
<accession>A0ABU8FX82</accession>
<organism evidence="2 3">
    <name type="scientific">Bacillus yunxiaonensis</name>
    <dbReference type="NCBI Taxonomy" id="3127665"/>
    <lineage>
        <taxon>Bacteria</taxon>
        <taxon>Bacillati</taxon>
        <taxon>Bacillota</taxon>
        <taxon>Bacilli</taxon>
        <taxon>Bacillales</taxon>
        <taxon>Bacillaceae</taxon>
        <taxon>Bacillus</taxon>
    </lineage>
</organism>
<dbReference type="Proteomes" id="UP001367922">
    <property type="component" value="Unassembled WGS sequence"/>
</dbReference>
<dbReference type="RefSeq" id="WP_336482922.1">
    <property type="nucleotide sequence ID" value="NZ_JBAWSV010000004.1"/>
</dbReference>
<keyword evidence="1" id="KW-1133">Transmembrane helix</keyword>
<feature type="transmembrane region" description="Helical" evidence="1">
    <location>
        <begin position="6"/>
        <end position="25"/>
    </location>
</feature>
<dbReference type="EMBL" id="JBAWSV010000004">
    <property type="protein sequence ID" value="MEI4830604.1"/>
    <property type="molecule type" value="Genomic_DNA"/>
</dbReference>